<dbReference type="Proteomes" id="UP001239445">
    <property type="component" value="Unassembled WGS sequence"/>
</dbReference>
<keyword evidence="5 7" id="KW-0862">Zinc</keyword>
<accession>A0AAJ0B3Y3</accession>
<feature type="compositionally biased region" description="Basic and acidic residues" evidence="8">
    <location>
        <begin position="293"/>
        <end position="305"/>
    </location>
</feature>
<dbReference type="Gene3D" id="1.10.1370.10">
    <property type="entry name" value="Neurolysin, domain 3"/>
    <property type="match status" value="2"/>
</dbReference>
<dbReference type="SUPFAM" id="SSF55486">
    <property type="entry name" value="Metalloproteases ('zincins'), catalytic domain"/>
    <property type="match status" value="1"/>
</dbReference>
<dbReference type="InterPro" id="IPR045090">
    <property type="entry name" value="Pept_M3A_M3B"/>
</dbReference>
<dbReference type="InterPro" id="IPR024080">
    <property type="entry name" value="Neurolysin/TOP_N"/>
</dbReference>
<evidence type="ECO:0000256" key="7">
    <source>
        <dbReference type="RuleBase" id="RU003435"/>
    </source>
</evidence>
<dbReference type="EMBL" id="MU839843">
    <property type="protein sequence ID" value="KAK1751216.1"/>
    <property type="molecule type" value="Genomic_DNA"/>
</dbReference>
<dbReference type="Gene3D" id="3.40.390.10">
    <property type="entry name" value="Collagenase (Catalytic Domain)"/>
    <property type="match status" value="1"/>
</dbReference>
<comment type="caution">
    <text evidence="10">The sequence shown here is derived from an EMBL/GenBank/DDBJ whole genome shotgun (WGS) entry which is preliminary data.</text>
</comment>
<proteinExistence type="inferred from homology"/>
<dbReference type="InterPro" id="IPR001567">
    <property type="entry name" value="Pept_M3A_M3B_dom"/>
</dbReference>
<comment type="similarity">
    <text evidence="1 7">Belongs to the peptidase M3 family.</text>
</comment>
<organism evidence="10 11">
    <name type="scientific">Echria macrotheca</name>
    <dbReference type="NCBI Taxonomy" id="438768"/>
    <lineage>
        <taxon>Eukaryota</taxon>
        <taxon>Fungi</taxon>
        <taxon>Dikarya</taxon>
        <taxon>Ascomycota</taxon>
        <taxon>Pezizomycotina</taxon>
        <taxon>Sordariomycetes</taxon>
        <taxon>Sordariomycetidae</taxon>
        <taxon>Sordariales</taxon>
        <taxon>Schizotheciaceae</taxon>
        <taxon>Echria</taxon>
    </lineage>
</organism>
<dbReference type="GO" id="GO:0006508">
    <property type="term" value="P:proteolysis"/>
    <property type="evidence" value="ECO:0007669"/>
    <property type="project" value="UniProtKB-KW"/>
</dbReference>
<evidence type="ECO:0000256" key="6">
    <source>
        <dbReference type="ARBA" id="ARBA00023049"/>
    </source>
</evidence>
<dbReference type="PANTHER" id="PTHR11804:SF84">
    <property type="entry name" value="SACCHAROLYSIN"/>
    <property type="match status" value="1"/>
</dbReference>
<evidence type="ECO:0000256" key="5">
    <source>
        <dbReference type="ARBA" id="ARBA00022833"/>
    </source>
</evidence>
<evidence type="ECO:0000313" key="11">
    <source>
        <dbReference type="Proteomes" id="UP001239445"/>
    </source>
</evidence>
<dbReference type="GO" id="GO:0006518">
    <property type="term" value="P:peptide metabolic process"/>
    <property type="evidence" value="ECO:0007669"/>
    <property type="project" value="TreeGrafter"/>
</dbReference>
<evidence type="ECO:0000256" key="8">
    <source>
        <dbReference type="SAM" id="MobiDB-lite"/>
    </source>
</evidence>
<evidence type="ECO:0000256" key="1">
    <source>
        <dbReference type="ARBA" id="ARBA00006040"/>
    </source>
</evidence>
<evidence type="ECO:0000256" key="3">
    <source>
        <dbReference type="ARBA" id="ARBA00022723"/>
    </source>
</evidence>
<feature type="domain" description="Peptidase M3A/M3B catalytic" evidence="9">
    <location>
        <begin position="215"/>
        <end position="422"/>
    </location>
</feature>
<keyword evidence="6 7" id="KW-0482">Metalloprotease</keyword>
<feature type="domain" description="Peptidase M3A/M3B catalytic" evidence="9">
    <location>
        <begin position="425"/>
        <end position="648"/>
    </location>
</feature>
<keyword evidence="3 7" id="KW-0479">Metal-binding</keyword>
<name>A0AAJ0B3Y3_9PEZI</name>
<dbReference type="Gene3D" id="1.20.1050.40">
    <property type="entry name" value="Endopeptidase. Chain P, domain 1"/>
    <property type="match status" value="1"/>
</dbReference>
<dbReference type="GO" id="GO:0005758">
    <property type="term" value="C:mitochondrial intermembrane space"/>
    <property type="evidence" value="ECO:0007669"/>
    <property type="project" value="TreeGrafter"/>
</dbReference>
<keyword evidence="2 7" id="KW-0645">Protease</keyword>
<evidence type="ECO:0000256" key="4">
    <source>
        <dbReference type="ARBA" id="ARBA00022801"/>
    </source>
</evidence>
<evidence type="ECO:0000256" key="2">
    <source>
        <dbReference type="ARBA" id="ARBA00022670"/>
    </source>
</evidence>
<dbReference type="InterPro" id="IPR024079">
    <property type="entry name" value="MetalloPept_cat_dom_sf"/>
</dbReference>
<evidence type="ECO:0000313" key="10">
    <source>
        <dbReference type="EMBL" id="KAK1751216.1"/>
    </source>
</evidence>
<dbReference type="Pfam" id="PF01432">
    <property type="entry name" value="Peptidase_M3"/>
    <property type="match status" value="2"/>
</dbReference>
<sequence>MANIKDFSLPQPLPRLPSTEEIAPTIRRHIEETRRLVNTITRTVTTATAYFENVIRPLAELENSQAGERAVIEALQYCSPDAECRQASQQAEQIWNEYKSHKDRGLYILVKAVKNRSQTLDYESQKLVDVMLWEFVQNGMELAEEARVDKWRRNEARIEQLCAEFHSNLRESETGEWFTADELDGVPQQDRSTYTVDEQSGKLFVSHTGLTFTILQHAKNPETRKRTYLSGCQRFPENVGIFREVLLLRDENARELGYQSHAASRIPFRIAESTEWIDRLLNGLSETLSPYAKAEEEKDRRRVEGSARSNGKSTPLMEWDTAYYRNLSPDPDRVDHKAISEYFPVRHTVGAMMELFADYLQLRFRPLSREVLREHVWHQDVEAWSVWDERPETRGNFIGYLYADLLGRPGKYKGNQSVNLQRVKFGHTLHDLLGKTKYSRFHGYEAARELVEGIGMTFEHWCWLKDVLKAMSCHYTRVDPTYKAAWLGENPGRDLPSEKIPDHLLDGRLRAQARMKLFTVKGDLRESLFDMAIHNPPTRDALLQMDEGEVYNDIYEKFSFHRLPSPNYKWVQHGHLLAGYDAWYYSYVCAHVFAADLFQTTFARNPRSREAWEKFRREILEYGGSRNELEMLREHLGGRDPSWDPLLDIVRPVAEGFSEEVL</sequence>
<keyword evidence="4 7" id="KW-0378">Hydrolase</keyword>
<dbReference type="GO" id="GO:0046872">
    <property type="term" value="F:metal ion binding"/>
    <property type="evidence" value="ECO:0007669"/>
    <property type="project" value="UniProtKB-UniRule"/>
</dbReference>
<gene>
    <name evidence="10" type="ORF">QBC47DRAFT_308645</name>
</gene>
<feature type="region of interest" description="Disordered" evidence="8">
    <location>
        <begin position="293"/>
        <end position="312"/>
    </location>
</feature>
<dbReference type="GO" id="GO:0004222">
    <property type="term" value="F:metalloendopeptidase activity"/>
    <property type="evidence" value="ECO:0007669"/>
    <property type="project" value="InterPro"/>
</dbReference>
<protein>
    <recommendedName>
        <fullName evidence="9">Peptidase M3A/M3B catalytic domain-containing protein</fullName>
    </recommendedName>
</protein>
<dbReference type="PANTHER" id="PTHR11804">
    <property type="entry name" value="PROTEASE M3 THIMET OLIGOPEPTIDASE-RELATED"/>
    <property type="match status" value="1"/>
</dbReference>
<reference evidence="10" key="1">
    <citation type="submission" date="2023-06" db="EMBL/GenBank/DDBJ databases">
        <title>Genome-scale phylogeny and comparative genomics of the fungal order Sordariales.</title>
        <authorList>
            <consortium name="Lawrence Berkeley National Laboratory"/>
            <person name="Hensen N."/>
            <person name="Bonometti L."/>
            <person name="Westerberg I."/>
            <person name="Brannstrom I.O."/>
            <person name="Guillou S."/>
            <person name="Cros-Aarteil S."/>
            <person name="Calhoun S."/>
            <person name="Haridas S."/>
            <person name="Kuo A."/>
            <person name="Mondo S."/>
            <person name="Pangilinan J."/>
            <person name="Riley R."/>
            <person name="Labutti K."/>
            <person name="Andreopoulos B."/>
            <person name="Lipzen A."/>
            <person name="Chen C."/>
            <person name="Yanf M."/>
            <person name="Daum C."/>
            <person name="Ng V."/>
            <person name="Clum A."/>
            <person name="Steindorff A."/>
            <person name="Ohm R."/>
            <person name="Martin F."/>
            <person name="Silar P."/>
            <person name="Natvig D."/>
            <person name="Lalanne C."/>
            <person name="Gautier V."/>
            <person name="Ament-Velasquez S.L."/>
            <person name="Kruys A."/>
            <person name="Hutchinson M.I."/>
            <person name="Powell A.J."/>
            <person name="Barry K."/>
            <person name="Miller A.N."/>
            <person name="Grigoriev I.V."/>
            <person name="Debuchy R."/>
            <person name="Gladieux P."/>
            <person name="Thoren M.H."/>
            <person name="Johannesson H."/>
        </authorList>
    </citation>
    <scope>NUCLEOTIDE SEQUENCE</scope>
    <source>
        <strain evidence="10">PSN4</strain>
    </source>
</reference>
<comment type="cofactor">
    <cofactor evidence="7">
        <name>Zn(2+)</name>
        <dbReference type="ChEBI" id="CHEBI:29105"/>
    </cofactor>
    <text evidence="7">Binds 1 zinc ion.</text>
</comment>
<keyword evidence="11" id="KW-1185">Reference proteome</keyword>
<dbReference type="AlphaFoldDB" id="A0AAJ0B3Y3"/>
<evidence type="ECO:0000259" key="9">
    <source>
        <dbReference type="Pfam" id="PF01432"/>
    </source>
</evidence>
<dbReference type="InterPro" id="IPR024077">
    <property type="entry name" value="Neurolysin/TOP_dom2"/>
</dbReference>